<dbReference type="InterPro" id="IPR013196">
    <property type="entry name" value="HTH_11"/>
</dbReference>
<feature type="domain" description="HTH deoR-type" evidence="3">
    <location>
        <begin position="61"/>
        <end position="124"/>
    </location>
</feature>
<dbReference type="Gene3D" id="1.10.10.10">
    <property type="entry name" value="Winged helix-like DNA-binding domain superfamily/Winged helix DNA-binding domain"/>
    <property type="match status" value="1"/>
</dbReference>
<dbReference type="PROSITE" id="PS52050">
    <property type="entry name" value="WYL"/>
    <property type="match status" value="1"/>
</dbReference>
<proteinExistence type="predicted"/>
<accession>A0A3B0UGJ2</accession>
<gene>
    <name evidence="4" type="ORF">MNBD_BACTEROID06-100</name>
</gene>
<organism evidence="4">
    <name type="scientific">hydrothermal vent metagenome</name>
    <dbReference type="NCBI Taxonomy" id="652676"/>
    <lineage>
        <taxon>unclassified sequences</taxon>
        <taxon>metagenomes</taxon>
        <taxon>ecological metagenomes</taxon>
    </lineage>
</organism>
<dbReference type="InterPro" id="IPR001034">
    <property type="entry name" value="DeoR_HTH"/>
</dbReference>
<dbReference type="Pfam" id="PF13280">
    <property type="entry name" value="WYL"/>
    <property type="match status" value="1"/>
</dbReference>
<dbReference type="Pfam" id="PF08279">
    <property type="entry name" value="HTH_11"/>
    <property type="match status" value="1"/>
</dbReference>
<dbReference type="InterPro" id="IPR036388">
    <property type="entry name" value="WH-like_DNA-bd_sf"/>
</dbReference>
<dbReference type="PANTHER" id="PTHR34580">
    <property type="match status" value="1"/>
</dbReference>
<evidence type="ECO:0000259" key="3">
    <source>
        <dbReference type="PROSITE" id="PS51000"/>
    </source>
</evidence>
<reference evidence="4" key="1">
    <citation type="submission" date="2018-06" db="EMBL/GenBank/DDBJ databases">
        <authorList>
            <person name="Zhirakovskaya E."/>
        </authorList>
    </citation>
    <scope>NUCLEOTIDE SEQUENCE</scope>
</reference>
<dbReference type="AlphaFoldDB" id="A0A3B0UGJ2"/>
<sequence>MPVHKLYLSEIPPPWAVSSLPISRTGRRFVRTQTLGSVVYEPDTEFIDRHKIMKDTNNISRLSRLTAILTLLQSKKIMTAADLAYRFEVSKRTIYRDIKALESAEVPIYSIEGIGYSLVRGYSLPPIMFTEEEANALITAENLVARNKDKSFVENHQSAITKVKATLRSSNKDKVEILSERVAYLKNFSEETTSNCLSSVQIALTNLKLFKINYTSGNKQETTTRTIEPQALYHTQENWILIAWCRLRNDYREFRLDRIIQFEVLNEHFDNRNFELMAYFDMIAKRGKW</sequence>
<keyword evidence="1" id="KW-0805">Transcription regulation</keyword>
<dbReference type="PANTHER" id="PTHR34580:SF1">
    <property type="entry name" value="PROTEIN PAFC"/>
    <property type="match status" value="1"/>
</dbReference>
<dbReference type="SUPFAM" id="SSF46785">
    <property type="entry name" value="Winged helix' DNA-binding domain"/>
    <property type="match status" value="1"/>
</dbReference>
<dbReference type="EMBL" id="UOES01000242">
    <property type="protein sequence ID" value="VAW27463.1"/>
    <property type="molecule type" value="Genomic_DNA"/>
</dbReference>
<name>A0A3B0UGJ2_9ZZZZ</name>
<dbReference type="PROSITE" id="PS51000">
    <property type="entry name" value="HTH_DEOR_2"/>
    <property type="match status" value="1"/>
</dbReference>
<protein>
    <submittedName>
        <fullName evidence="4">Transcriptional regulator, DeoR family</fullName>
    </submittedName>
</protein>
<dbReference type="GO" id="GO:0003700">
    <property type="term" value="F:DNA-binding transcription factor activity"/>
    <property type="evidence" value="ECO:0007669"/>
    <property type="project" value="InterPro"/>
</dbReference>
<evidence type="ECO:0000313" key="4">
    <source>
        <dbReference type="EMBL" id="VAW27463.1"/>
    </source>
</evidence>
<dbReference type="InterPro" id="IPR036390">
    <property type="entry name" value="WH_DNA-bd_sf"/>
</dbReference>
<dbReference type="InterPro" id="IPR026881">
    <property type="entry name" value="WYL_dom"/>
</dbReference>
<evidence type="ECO:0000256" key="1">
    <source>
        <dbReference type="ARBA" id="ARBA00023015"/>
    </source>
</evidence>
<dbReference type="InterPro" id="IPR051534">
    <property type="entry name" value="CBASS_pafABC_assoc_protein"/>
</dbReference>
<keyword evidence="2" id="KW-0804">Transcription</keyword>
<evidence type="ECO:0000256" key="2">
    <source>
        <dbReference type="ARBA" id="ARBA00023163"/>
    </source>
</evidence>